<dbReference type="Proteomes" id="UP000005933">
    <property type="component" value="Unassembled WGS sequence"/>
</dbReference>
<evidence type="ECO:0000313" key="1">
    <source>
        <dbReference type="EMBL" id="EAP72194.1"/>
    </source>
</evidence>
<evidence type="ECO:0008006" key="3">
    <source>
        <dbReference type="Google" id="ProtNLM"/>
    </source>
</evidence>
<organism evidence="1 2">
    <name type="scientific">Ralstonia solanacearum (strain UW551)</name>
    <dbReference type="NCBI Taxonomy" id="342110"/>
    <lineage>
        <taxon>Bacteria</taxon>
        <taxon>Pseudomonadati</taxon>
        <taxon>Pseudomonadota</taxon>
        <taxon>Betaproteobacteria</taxon>
        <taxon>Burkholderiales</taxon>
        <taxon>Burkholderiaceae</taxon>
        <taxon>Ralstonia</taxon>
        <taxon>Ralstonia solanacearum species complex</taxon>
    </lineage>
</organism>
<dbReference type="AlphaFoldDB" id="A0AB33VBB7"/>
<evidence type="ECO:0000313" key="2">
    <source>
        <dbReference type="Proteomes" id="UP000005933"/>
    </source>
</evidence>
<name>A0AB33VBB7_RALSU</name>
<sequence length="72" mass="7997">MTLKKCAGPCGRLLPADDAHFYRSTGDNRNFRGSCKACRRTAAAVNYRRNPQRHNKRTNAARAIRIAHGGKA</sequence>
<proteinExistence type="predicted"/>
<dbReference type="EMBL" id="AAKL01000034">
    <property type="protein sequence ID" value="EAP72194.1"/>
    <property type="molecule type" value="Genomic_DNA"/>
</dbReference>
<protein>
    <recommendedName>
        <fullName evidence="3">HNH endonuclease</fullName>
    </recommendedName>
</protein>
<comment type="caution">
    <text evidence="1">The sequence shown here is derived from an EMBL/GenBank/DDBJ whole genome shotgun (WGS) entry which is preliminary data.</text>
</comment>
<reference evidence="1 2" key="1">
    <citation type="journal article" date="2006" name="Mol. Plant Microbe Interact.">
        <title>Identification of open reading frames unique to a select agent: Ralstonia solanacearum race 3 biovar 2.</title>
        <authorList>
            <person name="Gabriel D.W."/>
            <person name="Allen C."/>
            <person name="Schell M."/>
            <person name="Denny T.P."/>
            <person name="Greenberg J.T."/>
            <person name="Duan Y.P."/>
            <person name="Flores-Cruz Z."/>
            <person name="Huang Q."/>
            <person name="Clifford J.M."/>
            <person name="Presting G."/>
            <person name="Gonzalez E.T."/>
            <person name="Reddy J."/>
            <person name="Elphinstone J."/>
            <person name="Swanson J."/>
            <person name="Yao J."/>
            <person name="Mulholland V."/>
            <person name="Liu L."/>
            <person name="Farmerie W."/>
            <person name="Patnaikuni M."/>
            <person name="Balogh B."/>
            <person name="Norman D."/>
            <person name="Alvarez A."/>
            <person name="Castillo J.A."/>
            <person name="Jones J."/>
            <person name="Saddler G."/>
            <person name="Walunas T."/>
            <person name="Zhukov A."/>
            <person name="Mikhailova N."/>
        </authorList>
    </citation>
    <scope>NUCLEOTIDE SEQUENCE [LARGE SCALE GENOMIC DNA]</scope>
    <source>
        <strain evidence="1 2">UW551</strain>
    </source>
</reference>
<gene>
    <name evidence="1" type="ORF">RRSL_02612</name>
</gene>
<accession>A0AB33VBB7</accession>